<dbReference type="InterPro" id="IPR058698">
    <property type="entry name" value="CUB_metazoa"/>
</dbReference>
<evidence type="ECO:0000313" key="2">
    <source>
        <dbReference type="EMBL" id="KAK4310986.1"/>
    </source>
</evidence>
<sequence>MRTGRKEVGVVVLPSFHSHLCEASKTGVTETGVCLPYFTCLAVGAVHKGHCRLGLGHCCVFEKTCGQQSKSKVTYFTDSRANATSLSSCSVIIHKAHNICQLRLSMVELELSEPNAEGVCVDQYLQITGGDKQMFRICGTNTGQHWTRHLQETYTICVKPGLNPCGLSWTPSSDIPSFTITDQYLANSPPVGGGSIDAACGSQLPGNNGVFTDYLMIPGGQVYTTGSTISTPGSIFCAITFPDEVREFYLLPPAPGYQITFVANNQEAADGDVDNRGFHLLYREHTNCGL</sequence>
<feature type="domain" description="CUB" evidence="1">
    <location>
        <begin position="146"/>
        <end position="283"/>
    </location>
</feature>
<protein>
    <recommendedName>
        <fullName evidence="1">CUB domain-containing protein</fullName>
    </recommendedName>
</protein>
<evidence type="ECO:0000259" key="1">
    <source>
        <dbReference type="Pfam" id="PF26080"/>
    </source>
</evidence>
<dbReference type="PANTHER" id="PTHR33236">
    <property type="entry name" value="INTRAFLAGELLAR TRANSPORT PROTEIN 122 FAMILY PROTEIN-RELATED"/>
    <property type="match status" value="1"/>
</dbReference>
<name>A0AAE1U7S9_9EUCA</name>
<keyword evidence="3" id="KW-1185">Reference proteome</keyword>
<dbReference type="EMBL" id="JAWZYT010001572">
    <property type="protein sequence ID" value="KAK4310986.1"/>
    <property type="molecule type" value="Genomic_DNA"/>
</dbReference>
<dbReference type="AlphaFoldDB" id="A0AAE1U7S9"/>
<proteinExistence type="predicted"/>
<evidence type="ECO:0000313" key="3">
    <source>
        <dbReference type="Proteomes" id="UP001292094"/>
    </source>
</evidence>
<dbReference type="PANTHER" id="PTHR33236:SF12">
    <property type="entry name" value="CUB DOMAIN-CONTAINING PROTEIN-RELATED"/>
    <property type="match status" value="1"/>
</dbReference>
<reference evidence="2" key="1">
    <citation type="submission" date="2023-11" db="EMBL/GenBank/DDBJ databases">
        <title>Genome assemblies of two species of porcelain crab, Petrolisthes cinctipes and Petrolisthes manimaculis (Anomura: Porcellanidae).</title>
        <authorList>
            <person name="Angst P."/>
        </authorList>
    </citation>
    <scope>NUCLEOTIDE SEQUENCE</scope>
    <source>
        <strain evidence="2">PB745_02</strain>
        <tissue evidence="2">Gill</tissue>
    </source>
</reference>
<dbReference type="Pfam" id="PF26080">
    <property type="entry name" value="CUB_animal"/>
    <property type="match status" value="1"/>
</dbReference>
<organism evidence="2 3">
    <name type="scientific">Petrolisthes manimaculis</name>
    <dbReference type="NCBI Taxonomy" id="1843537"/>
    <lineage>
        <taxon>Eukaryota</taxon>
        <taxon>Metazoa</taxon>
        <taxon>Ecdysozoa</taxon>
        <taxon>Arthropoda</taxon>
        <taxon>Crustacea</taxon>
        <taxon>Multicrustacea</taxon>
        <taxon>Malacostraca</taxon>
        <taxon>Eumalacostraca</taxon>
        <taxon>Eucarida</taxon>
        <taxon>Decapoda</taxon>
        <taxon>Pleocyemata</taxon>
        <taxon>Anomura</taxon>
        <taxon>Galatheoidea</taxon>
        <taxon>Porcellanidae</taxon>
        <taxon>Petrolisthes</taxon>
    </lineage>
</organism>
<accession>A0AAE1U7S9</accession>
<gene>
    <name evidence="2" type="ORF">Pmani_017480</name>
</gene>
<dbReference type="Proteomes" id="UP001292094">
    <property type="component" value="Unassembled WGS sequence"/>
</dbReference>
<comment type="caution">
    <text evidence="2">The sequence shown here is derived from an EMBL/GenBank/DDBJ whole genome shotgun (WGS) entry which is preliminary data.</text>
</comment>